<evidence type="ECO:0000256" key="1">
    <source>
        <dbReference type="SAM" id="MobiDB-lite"/>
    </source>
</evidence>
<evidence type="ECO:0000313" key="2">
    <source>
        <dbReference type="EMBL" id="OKH46435.1"/>
    </source>
</evidence>
<comment type="caution">
    <text evidence="2">The sequence shown here is derived from an EMBL/GenBank/DDBJ whole genome shotgun (WGS) entry which is preliminary data.</text>
</comment>
<feature type="compositionally biased region" description="Basic residues" evidence="1">
    <location>
        <begin position="107"/>
        <end position="117"/>
    </location>
</feature>
<gene>
    <name evidence="2" type="ORF">NIES30_17220</name>
</gene>
<dbReference type="STRING" id="549789.NIES30_17220"/>
<dbReference type="EMBL" id="MRCG01000013">
    <property type="protein sequence ID" value="OKH46435.1"/>
    <property type="molecule type" value="Genomic_DNA"/>
</dbReference>
<evidence type="ECO:0000313" key="3">
    <source>
        <dbReference type="Proteomes" id="UP000185557"/>
    </source>
</evidence>
<accession>A0A1U7J2R6</accession>
<protein>
    <submittedName>
        <fullName evidence="2">Uncharacterized protein</fullName>
    </submittedName>
</protein>
<organism evidence="2 3">
    <name type="scientific">Phormidium tenue NIES-30</name>
    <dbReference type="NCBI Taxonomy" id="549789"/>
    <lineage>
        <taxon>Bacteria</taxon>
        <taxon>Bacillati</taxon>
        <taxon>Cyanobacteriota</taxon>
        <taxon>Cyanophyceae</taxon>
        <taxon>Oscillatoriophycideae</taxon>
        <taxon>Oscillatoriales</taxon>
        <taxon>Oscillatoriaceae</taxon>
        <taxon>Phormidium</taxon>
    </lineage>
</organism>
<name>A0A1U7J2R6_9CYAN</name>
<proteinExistence type="predicted"/>
<dbReference type="AlphaFoldDB" id="A0A1U7J2R6"/>
<dbReference type="Proteomes" id="UP000185557">
    <property type="component" value="Unassembled WGS sequence"/>
</dbReference>
<sequence>MTDTTRRLAPKRIAQDIQALDSLKVIANYVPMRPEASHQTLQQAYRAMRQSQQDEVVMEARFKATRDRARAAEWEFHNAVLAMKQSVVGQFGPNSDEIQAIGYTRTSMRKRSSRKKTLATGEDLSQ</sequence>
<keyword evidence="3" id="KW-1185">Reference proteome</keyword>
<reference evidence="2 3" key="1">
    <citation type="submission" date="2016-11" db="EMBL/GenBank/DDBJ databases">
        <title>Draft Genome Sequences of Nine Cyanobacterial Strains from Diverse Habitats.</title>
        <authorList>
            <person name="Zhu T."/>
            <person name="Hou S."/>
            <person name="Lu X."/>
            <person name="Hess W.R."/>
        </authorList>
    </citation>
    <scope>NUCLEOTIDE SEQUENCE [LARGE SCALE GENOMIC DNA]</scope>
    <source>
        <strain evidence="2 3">NIES-30</strain>
    </source>
</reference>
<feature type="region of interest" description="Disordered" evidence="1">
    <location>
        <begin position="105"/>
        <end position="126"/>
    </location>
</feature>
<dbReference type="RefSeq" id="WP_073609661.1">
    <property type="nucleotide sequence ID" value="NZ_MRCG01000013.1"/>
</dbReference>
<dbReference type="OrthoDB" id="582864at2"/>